<dbReference type="OrthoDB" id="6251307at2759"/>
<dbReference type="InterPro" id="IPR013320">
    <property type="entry name" value="ConA-like_dom_sf"/>
</dbReference>
<keyword evidence="1 2" id="KW-0430">Lectin</keyword>
<evidence type="ECO:0000313" key="4">
    <source>
        <dbReference type="EMBL" id="CAD5217396.1"/>
    </source>
</evidence>
<dbReference type="SMR" id="A0A1I7SV60"/>
<name>A0A1I7SV60_BURXY</name>
<dbReference type="Pfam" id="PF00337">
    <property type="entry name" value="Gal-bind_lectin"/>
    <property type="match status" value="1"/>
</dbReference>
<dbReference type="PANTHER" id="PTHR11346:SF176">
    <property type="entry name" value="32 KDA BETA-GALACTOSIDE-BINDING LECTIN LEC-3"/>
    <property type="match status" value="1"/>
</dbReference>
<reference evidence="5" key="2">
    <citation type="submission" date="2020-08" db="EMBL/GenBank/DDBJ databases">
        <authorList>
            <person name="Kikuchi T."/>
        </authorList>
    </citation>
    <scope>NUCLEOTIDE SEQUENCE</scope>
    <source>
        <strain evidence="4">Ka4C1</strain>
    </source>
</reference>
<keyword evidence="7" id="KW-1185">Reference proteome</keyword>
<dbReference type="PROSITE" id="PS51304">
    <property type="entry name" value="GALECTIN"/>
    <property type="match status" value="1"/>
</dbReference>
<dbReference type="InterPro" id="IPR001079">
    <property type="entry name" value="Galectin_CRD"/>
</dbReference>
<dbReference type="Proteomes" id="UP000659654">
    <property type="component" value="Unassembled WGS sequence"/>
</dbReference>
<dbReference type="PANTHER" id="PTHR11346">
    <property type="entry name" value="GALECTIN"/>
    <property type="match status" value="1"/>
</dbReference>
<evidence type="ECO:0000313" key="7">
    <source>
        <dbReference type="Proteomes" id="UP000659654"/>
    </source>
</evidence>
<dbReference type="InterPro" id="IPR044156">
    <property type="entry name" value="Galectin-like"/>
</dbReference>
<dbReference type="CDD" id="cd00070">
    <property type="entry name" value="GLECT"/>
    <property type="match status" value="1"/>
</dbReference>
<evidence type="ECO:0000313" key="8">
    <source>
        <dbReference type="WBParaSite" id="BXY_1693400.1"/>
    </source>
</evidence>
<dbReference type="SUPFAM" id="SSF49899">
    <property type="entry name" value="Concanavalin A-like lectins/glucanases"/>
    <property type="match status" value="1"/>
</dbReference>
<dbReference type="eggNOG" id="KOG3587">
    <property type="taxonomic scope" value="Eukaryota"/>
</dbReference>
<dbReference type="SMART" id="SM00908">
    <property type="entry name" value="Gal-bind_lectin"/>
    <property type="match status" value="1"/>
</dbReference>
<dbReference type="GO" id="GO:0030246">
    <property type="term" value="F:carbohydrate binding"/>
    <property type="evidence" value="ECO:0007669"/>
    <property type="project" value="UniProtKB-UniRule"/>
</dbReference>
<dbReference type="Proteomes" id="UP000582659">
    <property type="component" value="Unassembled WGS sequence"/>
</dbReference>
<evidence type="ECO:0000313" key="6">
    <source>
        <dbReference type="Proteomes" id="UP000095284"/>
    </source>
</evidence>
<sequence>MGHNFEFTNPRLPFSIPTAGGLDVNAVIDVRGRLDNYTAESFEVDLYDGNDIVLHARVRFERTGQKLVLNTYEKGKWKKEVSEEVKLHNGDPAHLVIRVTEKNYYILFNGYHIADFEHRLPAKHINKFELIGGIRVESLKLENFPHIEGQPHH</sequence>
<dbReference type="Gene3D" id="2.60.120.200">
    <property type="match status" value="1"/>
</dbReference>
<accession>A0A1I7SV60</accession>
<dbReference type="EMBL" id="CAJFCV020000002">
    <property type="protein sequence ID" value="CAG9100941.1"/>
    <property type="molecule type" value="Genomic_DNA"/>
</dbReference>
<reference evidence="8" key="1">
    <citation type="submission" date="2016-11" db="UniProtKB">
        <authorList>
            <consortium name="WormBaseParasite"/>
        </authorList>
    </citation>
    <scope>IDENTIFICATION</scope>
</reference>
<dbReference type="EMBL" id="CAJFDI010000002">
    <property type="protein sequence ID" value="CAD5217396.1"/>
    <property type="molecule type" value="Genomic_DNA"/>
</dbReference>
<dbReference type="Proteomes" id="UP000095284">
    <property type="component" value="Unplaced"/>
</dbReference>
<evidence type="ECO:0000256" key="1">
    <source>
        <dbReference type="ARBA" id="ARBA00022734"/>
    </source>
</evidence>
<feature type="domain" description="Galectin" evidence="3">
    <location>
        <begin position="14"/>
        <end position="142"/>
    </location>
</feature>
<evidence type="ECO:0000259" key="3">
    <source>
        <dbReference type="PROSITE" id="PS51304"/>
    </source>
</evidence>
<dbReference type="WBParaSite" id="BXY_1693400.1">
    <property type="protein sequence ID" value="BXY_1693400.1"/>
    <property type="gene ID" value="BXY_1693400"/>
</dbReference>
<gene>
    <name evidence="4" type="ORF">BXYJ_LOCUS5014</name>
</gene>
<proteinExistence type="predicted"/>
<evidence type="ECO:0000313" key="5">
    <source>
        <dbReference type="EMBL" id="CAG9100941.1"/>
    </source>
</evidence>
<protein>
    <recommendedName>
        <fullName evidence="2">Galectin</fullName>
    </recommendedName>
</protein>
<dbReference type="AlphaFoldDB" id="A0A1I7SV60"/>
<organism evidence="6 8">
    <name type="scientific">Bursaphelenchus xylophilus</name>
    <name type="common">Pinewood nematode worm</name>
    <name type="synonym">Aphelenchoides xylophilus</name>
    <dbReference type="NCBI Taxonomy" id="6326"/>
    <lineage>
        <taxon>Eukaryota</taxon>
        <taxon>Metazoa</taxon>
        <taxon>Ecdysozoa</taxon>
        <taxon>Nematoda</taxon>
        <taxon>Chromadorea</taxon>
        <taxon>Rhabditida</taxon>
        <taxon>Tylenchina</taxon>
        <taxon>Tylenchomorpha</taxon>
        <taxon>Aphelenchoidea</taxon>
        <taxon>Aphelenchoididae</taxon>
        <taxon>Bursaphelenchus</taxon>
    </lineage>
</organism>
<dbReference type="SMART" id="SM00276">
    <property type="entry name" value="GLECT"/>
    <property type="match status" value="1"/>
</dbReference>
<evidence type="ECO:0000256" key="2">
    <source>
        <dbReference type="RuleBase" id="RU102079"/>
    </source>
</evidence>